<keyword evidence="15" id="KW-0519">Myristate</keyword>
<dbReference type="Pfam" id="PF19317">
    <property type="entry name" value="Gag_p24_C"/>
    <property type="match status" value="1"/>
</dbReference>
<keyword evidence="24" id="KW-1039">Host endosome</keyword>
<keyword evidence="9" id="KW-0597">Phosphoprotein</keyword>
<keyword evidence="18" id="KW-0688">Ribosomal frameshifting</keyword>
<dbReference type="GO" id="GO:0042025">
    <property type="term" value="C:host cell nucleus"/>
    <property type="evidence" value="ECO:0007669"/>
    <property type="project" value="UniProtKB-SubCell"/>
</dbReference>
<dbReference type="InterPro" id="IPR014817">
    <property type="entry name" value="Gag_p6"/>
</dbReference>
<dbReference type="SUPFAM" id="SSF57756">
    <property type="entry name" value="Retrovirus zinc finger-like domains"/>
    <property type="match status" value="1"/>
</dbReference>
<dbReference type="InterPro" id="IPR001878">
    <property type="entry name" value="Znf_CCHC"/>
</dbReference>
<dbReference type="Gene3D" id="1.20.5.760">
    <property type="entry name" value="Single helix bin"/>
    <property type="match status" value="1"/>
</dbReference>
<keyword evidence="22" id="KW-1043">Host membrane</keyword>
<feature type="region of interest" description="Disordered" evidence="32">
    <location>
        <begin position="437"/>
        <end position="481"/>
    </location>
</feature>
<dbReference type="FunFam" id="4.10.60.10:FF:000001">
    <property type="entry name" value="Gag polyprotein"/>
    <property type="match status" value="1"/>
</dbReference>
<keyword evidence="21" id="KW-0946">Virion</keyword>
<dbReference type="GO" id="GO:0005198">
    <property type="term" value="F:structural molecule activity"/>
    <property type="evidence" value="ECO:0007669"/>
    <property type="project" value="InterPro"/>
</dbReference>
<evidence type="ECO:0000256" key="21">
    <source>
        <dbReference type="ARBA" id="ARBA00022844"/>
    </source>
</evidence>
<evidence type="ECO:0000256" key="10">
    <source>
        <dbReference type="ARBA" id="ARBA00022561"/>
    </source>
</evidence>
<dbReference type="GO" id="GO:0020002">
    <property type="term" value="C:host cell plasma membrane"/>
    <property type="evidence" value="ECO:0007669"/>
    <property type="project" value="UniProtKB-SubCell"/>
</dbReference>
<evidence type="ECO:0000256" key="7">
    <source>
        <dbReference type="ARBA" id="ARBA00022462"/>
    </source>
</evidence>
<dbReference type="PROSITE" id="PS50158">
    <property type="entry name" value="ZF_CCHC"/>
    <property type="match status" value="2"/>
</dbReference>
<dbReference type="Gene3D" id="6.10.250.390">
    <property type="match status" value="1"/>
</dbReference>
<keyword evidence="20" id="KW-0862">Zinc</keyword>
<evidence type="ECO:0000256" key="3">
    <source>
        <dbReference type="ARBA" id="ARBA00004425"/>
    </source>
</evidence>
<dbReference type="PANTHER" id="PTHR40389:SF4">
    <property type="match status" value="1"/>
</dbReference>
<evidence type="ECO:0000256" key="19">
    <source>
        <dbReference type="ARBA" id="ARBA00022771"/>
    </source>
</evidence>
<dbReference type="InterPro" id="IPR036875">
    <property type="entry name" value="Znf_CCHC_sf"/>
</dbReference>
<comment type="subcellular location">
    <subcellularLocation>
        <location evidence="3">Host cell membrane</location>
        <topology evidence="3">Lipid-anchor</topology>
    </subcellularLocation>
    <subcellularLocation>
        <location evidence="2">Host cytoplasm</location>
    </subcellularLocation>
    <subcellularLocation>
        <location evidence="4">Host endosome</location>
        <location evidence="4">Host multivesicular body</location>
    </subcellularLocation>
    <subcellularLocation>
        <location evidence="1">Host nucleus</location>
    </subcellularLocation>
    <subcellularLocation>
        <location evidence="30">Virion membrane</location>
        <topology evidence="30">Lipid-anchor</topology>
    </subcellularLocation>
</comment>
<dbReference type="Pfam" id="PF00540">
    <property type="entry name" value="Gag_p17"/>
    <property type="match status" value="1"/>
</dbReference>
<evidence type="ECO:0000256" key="27">
    <source>
        <dbReference type="ARBA" id="ARBA00023200"/>
    </source>
</evidence>
<evidence type="ECO:0000256" key="30">
    <source>
        <dbReference type="ARBA" id="ARBA00037826"/>
    </source>
</evidence>
<evidence type="ECO:0000256" key="23">
    <source>
        <dbReference type="ARBA" id="ARBA00022884"/>
    </source>
</evidence>
<keyword evidence="11" id="KW-1048">Host nucleus</keyword>
<keyword evidence="17" id="KW-0677">Repeat</keyword>
<evidence type="ECO:0000313" key="35">
    <source>
        <dbReference type="Proteomes" id="UP000144587"/>
    </source>
</evidence>
<evidence type="ECO:0000256" key="25">
    <source>
        <dbReference type="ARBA" id="ARBA00023086"/>
    </source>
</evidence>
<keyword evidence="16" id="KW-0479">Metal-binding</keyword>
<dbReference type="Gene3D" id="1.10.1200.30">
    <property type="match status" value="1"/>
</dbReference>
<feature type="compositionally biased region" description="Pro residues" evidence="32">
    <location>
        <begin position="453"/>
        <end position="462"/>
    </location>
</feature>
<evidence type="ECO:0000256" key="31">
    <source>
        <dbReference type="PROSITE-ProRule" id="PRU00047"/>
    </source>
</evidence>
<evidence type="ECO:0000256" key="15">
    <source>
        <dbReference type="ARBA" id="ARBA00022707"/>
    </source>
</evidence>
<evidence type="ECO:0000256" key="13">
    <source>
        <dbReference type="ARBA" id="ARBA00022612"/>
    </source>
</evidence>
<dbReference type="SMART" id="SM00343">
    <property type="entry name" value="ZnF_C2HC"/>
    <property type="match status" value="2"/>
</dbReference>
<evidence type="ECO:0000256" key="26">
    <source>
        <dbReference type="ARBA" id="ARBA00023136"/>
    </source>
</evidence>
<sequence>MGARASILRGEKLDQWERIRLRPGGKKHYMLKHVVWASRELERFALNPGLLETSEGCKQIMKQLHPALQTGTEEIKSLYNTVATLYCVHENIKVQDTKEALDRIEEEQNKSQQKTQQAEAAADKGKVSQNYPIVQNLQGQMVHQALSPRTLNAWVKVIEEKAFSPEVIPMFTALSEGATPQDLNTMLNTVGGHQAAMQMLKDTINEEAAEWDRLHPVHAGPIAPGQMREPRGSDIAGTTSTLQEQIAWMTGNPPVPVGEIYKRWIILGLNKIVRMYSPVSILDIKQGPKEPFRDYVDRFFKTLRAEQATQDVKNWMTDTLLVQNANPDCKTILRALGPGASLEEMMTACQGVGGPSHKARVLAEAMSQTNNMNVMMQRSNFKGPKRNIKCFNCGKEGHLARNCRAPRKKGCWKCGKEGHQMKDCTERQANFLGKIWPSNKGRPGNFLQNRPEPTAPLVPTAPPAESFKFEETNSLPKQELREREPLISLKSLFGSDPLSQ</sequence>
<keyword evidence="25" id="KW-0543">Viral nucleoprotein</keyword>
<dbReference type="InterPro" id="IPR045345">
    <property type="entry name" value="Gag_p24_C"/>
</dbReference>
<keyword evidence="23" id="KW-0694">RNA-binding</keyword>
<evidence type="ECO:0000256" key="6">
    <source>
        <dbReference type="ARBA" id="ARBA00019628"/>
    </source>
</evidence>
<evidence type="ECO:0000256" key="12">
    <source>
        <dbReference type="ARBA" id="ARBA00022581"/>
    </source>
</evidence>
<evidence type="ECO:0000256" key="29">
    <source>
        <dbReference type="ARBA" id="ARBA00031060"/>
    </source>
</evidence>
<gene>
    <name evidence="34" type="primary">gag</name>
</gene>
<evidence type="ECO:0000313" key="34">
    <source>
        <dbReference type="EMBL" id="AML03000.1"/>
    </source>
</evidence>
<evidence type="ECO:0000256" key="2">
    <source>
        <dbReference type="ARBA" id="ARBA00004192"/>
    </source>
</evidence>
<evidence type="ECO:0000259" key="33">
    <source>
        <dbReference type="PROSITE" id="PS50158"/>
    </source>
</evidence>
<keyword evidence="19 31" id="KW-0863">Zinc-finger</keyword>
<dbReference type="PRINTS" id="PR00234">
    <property type="entry name" value="HIV1MATRIX"/>
</dbReference>
<dbReference type="GO" id="GO:0055036">
    <property type="term" value="C:virion membrane"/>
    <property type="evidence" value="ECO:0007669"/>
    <property type="project" value="UniProtKB-SubCell"/>
</dbReference>
<keyword evidence="13" id="KW-1188">Viral release from host cell</keyword>
<keyword evidence="7" id="KW-1187">Viral budding via the host ESCRT complexes</keyword>
<keyword evidence="8" id="KW-1032">Host cell membrane</keyword>
<name>A0A140ECV9_HV1</name>
<evidence type="ECO:0000256" key="16">
    <source>
        <dbReference type="ARBA" id="ARBA00022723"/>
    </source>
</evidence>
<dbReference type="InterPro" id="IPR012344">
    <property type="entry name" value="Matrix_HIV/RSV_N"/>
</dbReference>
<evidence type="ECO:0000256" key="20">
    <source>
        <dbReference type="ARBA" id="ARBA00022833"/>
    </source>
</evidence>
<keyword evidence="28" id="KW-0449">Lipoprotein</keyword>
<feature type="region of interest" description="Disordered" evidence="32">
    <location>
        <begin position="105"/>
        <end position="125"/>
    </location>
</feature>
<evidence type="ECO:0000256" key="18">
    <source>
        <dbReference type="ARBA" id="ARBA00022758"/>
    </source>
</evidence>
<keyword evidence="14" id="KW-1198">Viral budding</keyword>
<dbReference type="Pfam" id="PF00098">
    <property type="entry name" value="zf-CCHC"/>
    <property type="match status" value="2"/>
</dbReference>
<dbReference type="SUPFAM" id="SSF47353">
    <property type="entry name" value="Retrovirus capsid dimerization domain-like"/>
    <property type="match status" value="1"/>
</dbReference>
<dbReference type="FunFam" id="1.10.1200.30:FF:000001">
    <property type="entry name" value="Gag polyprotein"/>
    <property type="match status" value="1"/>
</dbReference>
<evidence type="ECO:0000256" key="24">
    <source>
        <dbReference type="ARBA" id="ARBA00023046"/>
    </source>
</evidence>
<evidence type="ECO:0000256" key="14">
    <source>
        <dbReference type="ARBA" id="ARBA00022637"/>
    </source>
</evidence>
<evidence type="ECO:0000256" key="1">
    <source>
        <dbReference type="ARBA" id="ARBA00004147"/>
    </source>
</evidence>
<dbReference type="FunFam" id="1.10.375.10:FF:000001">
    <property type="entry name" value="Gag polyprotein"/>
    <property type="match status" value="1"/>
</dbReference>
<organismHost>
    <name type="scientific">Homo sapiens</name>
    <name type="common">Human</name>
    <dbReference type="NCBI Taxonomy" id="9606"/>
</organismHost>
<dbReference type="PANTHER" id="PTHR40389">
    <property type="entry name" value="ENDOGENOUS RETROVIRUS GROUP K MEMBER 24 GAG POLYPROTEIN-RELATED"/>
    <property type="match status" value="1"/>
</dbReference>
<dbReference type="Pfam" id="PF08705">
    <property type="entry name" value="Gag_p6"/>
    <property type="match status" value="1"/>
</dbReference>
<dbReference type="SUPFAM" id="SSF47943">
    <property type="entry name" value="Retrovirus capsid protein, N-terminal core domain"/>
    <property type="match status" value="1"/>
</dbReference>
<keyword evidence="12" id="KW-0945">Host-virus interaction</keyword>
<feature type="domain" description="CCHC-type" evidence="33">
    <location>
        <begin position="389"/>
        <end position="404"/>
    </location>
</feature>
<proteinExistence type="inferred from homology"/>
<dbReference type="GO" id="GO:0072494">
    <property type="term" value="C:host multivesicular body"/>
    <property type="evidence" value="ECO:0007669"/>
    <property type="project" value="UniProtKB-SubCell"/>
</dbReference>
<dbReference type="Gene3D" id="1.10.150.90">
    <property type="entry name" value="Immunodeficiency lentiviruses, gag gene matrix protein p17"/>
    <property type="match status" value="1"/>
</dbReference>
<dbReference type="GO" id="GO:0039702">
    <property type="term" value="P:viral budding via host ESCRT complex"/>
    <property type="evidence" value="ECO:0007669"/>
    <property type="project" value="UniProtKB-KW"/>
</dbReference>
<comment type="similarity">
    <text evidence="5">Belongs to the primate lentivirus group gag polyprotein family.</text>
</comment>
<dbReference type="SUPFAM" id="SSF47836">
    <property type="entry name" value="Retroviral matrix proteins"/>
    <property type="match status" value="1"/>
</dbReference>
<dbReference type="GO" id="GO:0003723">
    <property type="term" value="F:RNA binding"/>
    <property type="evidence" value="ECO:0007669"/>
    <property type="project" value="UniProtKB-KW"/>
</dbReference>
<dbReference type="InterPro" id="IPR010999">
    <property type="entry name" value="Retrovr_matrix"/>
</dbReference>
<accession>A0A140ECV9</accession>
<dbReference type="InterPro" id="IPR050195">
    <property type="entry name" value="Primate_lentivir_Gag_pol-like"/>
</dbReference>
<evidence type="ECO:0000256" key="5">
    <source>
        <dbReference type="ARBA" id="ARBA00008364"/>
    </source>
</evidence>
<evidence type="ECO:0000256" key="22">
    <source>
        <dbReference type="ARBA" id="ARBA00022870"/>
    </source>
</evidence>
<dbReference type="GO" id="GO:0019013">
    <property type="term" value="C:viral nucleocapsid"/>
    <property type="evidence" value="ECO:0007669"/>
    <property type="project" value="UniProtKB-KW"/>
</dbReference>
<organism evidence="34 35">
    <name type="scientific">Human immunodeficiency virus type 1</name>
    <name type="common">HIV-1</name>
    <dbReference type="NCBI Taxonomy" id="11676"/>
    <lineage>
        <taxon>Viruses</taxon>
        <taxon>Riboviria</taxon>
        <taxon>Pararnavirae</taxon>
        <taxon>Artverviricota</taxon>
        <taxon>Revtraviricetes</taxon>
        <taxon>Ortervirales</taxon>
        <taxon>Retroviridae</taxon>
        <taxon>Orthoretrovirinae</taxon>
        <taxon>Lentivirus</taxon>
        <taxon>Lentivirus humimdef1</taxon>
    </lineage>
</organism>
<evidence type="ECO:0000256" key="17">
    <source>
        <dbReference type="ARBA" id="ARBA00022737"/>
    </source>
</evidence>
<keyword evidence="26" id="KW-0472">Membrane</keyword>
<dbReference type="GO" id="GO:0075523">
    <property type="term" value="P:viral translational frameshifting"/>
    <property type="evidence" value="ECO:0007669"/>
    <property type="project" value="UniProtKB-KW"/>
</dbReference>
<evidence type="ECO:0000256" key="28">
    <source>
        <dbReference type="ARBA" id="ARBA00023288"/>
    </source>
</evidence>
<evidence type="ECO:0000256" key="32">
    <source>
        <dbReference type="SAM" id="MobiDB-lite"/>
    </source>
</evidence>
<dbReference type="GO" id="GO:0008270">
    <property type="term" value="F:zinc ion binding"/>
    <property type="evidence" value="ECO:0007669"/>
    <property type="project" value="UniProtKB-KW"/>
</dbReference>
<dbReference type="InterPro" id="IPR008919">
    <property type="entry name" value="Retrov_capsid_N"/>
</dbReference>
<evidence type="ECO:0000256" key="4">
    <source>
        <dbReference type="ARBA" id="ARBA00004560"/>
    </source>
</evidence>
<dbReference type="Gene3D" id="1.10.375.10">
    <property type="entry name" value="Human Immunodeficiency Virus Type 1 Capsid Protein"/>
    <property type="match status" value="1"/>
</dbReference>
<dbReference type="InterPro" id="IPR008916">
    <property type="entry name" value="Retrov_capsid_C"/>
</dbReference>
<evidence type="ECO:0000256" key="11">
    <source>
        <dbReference type="ARBA" id="ARBA00022562"/>
    </source>
</evidence>
<protein>
    <recommendedName>
        <fullName evidence="6">Gag polyprotein</fullName>
    </recommendedName>
    <alternativeName>
        <fullName evidence="29">Pr55Gag</fullName>
    </alternativeName>
</protein>
<dbReference type="Proteomes" id="UP000144587">
    <property type="component" value="Genome"/>
</dbReference>
<reference evidence="34 35" key="1">
    <citation type="journal article" date="2016" name="AIDS Res. Hum. Retroviruses">
        <title>Phylogenetic Analysis of Ethiopian HIV-1 Subtype C Near Full-Length Genomes Reveals High Intrasubtype Diversity and a Strong Geographical Cluster.</title>
        <authorList>
            <person name="Amogne W."/>
            <person name="Bontell I."/>
            <person name="Grossmann S."/>
            <person name="Aderaye G."/>
            <person name="Lindquist L."/>
            <person name="Sonnerborg A."/>
            <person name="Neogi U."/>
        </authorList>
    </citation>
    <scope>NUCLEOTIDE SEQUENCE [LARGE SCALE GENOMIC DNA]</scope>
    <source>
        <strain evidence="34">ET145</strain>
    </source>
</reference>
<keyword evidence="10" id="KW-0167">Capsid protein</keyword>
<dbReference type="InterPro" id="IPR000071">
    <property type="entry name" value="Lentvrl_matrix_N"/>
</dbReference>
<evidence type="ECO:0000256" key="8">
    <source>
        <dbReference type="ARBA" id="ARBA00022511"/>
    </source>
</evidence>
<keyword evidence="27" id="KW-1035">Host cytoplasm</keyword>
<feature type="domain" description="CCHC-type" evidence="33">
    <location>
        <begin position="411"/>
        <end position="426"/>
    </location>
</feature>
<dbReference type="Gene3D" id="4.10.60.10">
    <property type="entry name" value="Zinc finger, CCHC-type"/>
    <property type="match status" value="1"/>
</dbReference>
<evidence type="ECO:0000256" key="9">
    <source>
        <dbReference type="ARBA" id="ARBA00022553"/>
    </source>
</evidence>
<dbReference type="EMBL" id="KU319540">
    <property type="protein sequence ID" value="AML03000.1"/>
    <property type="molecule type" value="Genomic_RNA"/>
</dbReference>